<evidence type="ECO:0000313" key="1">
    <source>
        <dbReference type="EMBL" id="TPP58477.1"/>
    </source>
</evidence>
<evidence type="ECO:0000313" key="2">
    <source>
        <dbReference type="Proteomes" id="UP000316759"/>
    </source>
</evidence>
<reference evidence="1 2" key="1">
    <citation type="submission" date="2019-04" db="EMBL/GenBank/DDBJ databases">
        <title>Annotation for the trematode Fasciola gigantica.</title>
        <authorList>
            <person name="Choi Y.-J."/>
        </authorList>
    </citation>
    <scope>NUCLEOTIDE SEQUENCE [LARGE SCALE GENOMIC DNA]</scope>
    <source>
        <strain evidence="1">Uganda_cow_1</strain>
    </source>
</reference>
<accession>A0A504YKG6</accession>
<name>A0A504YKG6_FASGI</name>
<organism evidence="1 2">
    <name type="scientific">Fasciola gigantica</name>
    <name type="common">Giant liver fluke</name>
    <dbReference type="NCBI Taxonomy" id="46835"/>
    <lineage>
        <taxon>Eukaryota</taxon>
        <taxon>Metazoa</taxon>
        <taxon>Spiralia</taxon>
        <taxon>Lophotrochozoa</taxon>
        <taxon>Platyhelminthes</taxon>
        <taxon>Trematoda</taxon>
        <taxon>Digenea</taxon>
        <taxon>Plagiorchiida</taxon>
        <taxon>Echinostomata</taxon>
        <taxon>Echinostomatoidea</taxon>
        <taxon>Fasciolidae</taxon>
        <taxon>Fasciola</taxon>
    </lineage>
</organism>
<dbReference type="AlphaFoldDB" id="A0A504YKG6"/>
<dbReference type="EMBL" id="SUNJ01011971">
    <property type="protein sequence ID" value="TPP58477.1"/>
    <property type="molecule type" value="Genomic_DNA"/>
</dbReference>
<proteinExistence type="predicted"/>
<keyword evidence="2" id="KW-1185">Reference proteome</keyword>
<gene>
    <name evidence="1" type="ORF">FGIG_01902</name>
</gene>
<protein>
    <submittedName>
        <fullName evidence="1">Uncharacterized protein</fullName>
    </submittedName>
</protein>
<dbReference type="Proteomes" id="UP000316759">
    <property type="component" value="Unassembled WGS sequence"/>
</dbReference>
<sequence>MDGNTNQTKSRTALFRPAVPTLKAFSPGDDFALGAVRVKTHLQDTPPEHLGQYLLQLLDDDAARQFLATGAHPFGPRYNLAGARRIVRVI</sequence>
<comment type="caution">
    <text evidence="1">The sequence shown here is derived from an EMBL/GenBank/DDBJ whole genome shotgun (WGS) entry which is preliminary data.</text>
</comment>